<accession>A0ABT9AK11</accession>
<reference evidence="1" key="1">
    <citation type="submission" date="2023-07" db="EMBL/GenBank/DDBJ databases">
        <authorList>
            <person name="Kim M.K."/>
        </authorList>
    </citation>
    <scope>NUCLEOTIDE SEQUENCE</scope>
    <source>
        <strain evidence="1">M29</strain>
    </source>
</reference>
<dbReference type="Proteomes" id="UP001167796">
    <property type="component" value="Unassembled WGS sequence"/>
</dbReference>
<protein>
    <submittedName>
        <fullName evidence="1">Uncharacterized protein</fullName>
    </submittedName>
</protein>
<sequence>MAATIQRLKRSFRHSIRLGTGRAHLLAWAHPEIDFSPYIIEAARKNFAYDGQAEPSRASYLYELYGHSAQRARIRRAVLKALATEQADTWTLTQLFALARLFARQGDAQARAAIYRRFLNRPIEGSDWVGEQEIIELDGLAGLQYIARKYGRAFAKNPQLWTDDGLIRSFQEMYPAVDA</sequence>
<dbReference type="EMBL" id="JAUQSX010000016">
    <property type="protein sequence ID" value="MDO7849381.1"/>
    <property type="molecule type" value="Genomic_DNA"/>
</dbReference>
<dbReference type="RefSeq" id="WP_305014049.1">
    <property type="nucleotide sequence ID" value="NZ_JAUQSX010000016.1"/>
</dbReference>
<gene>
    <name evidence="1" type="ORF">Q5H92_23660</name>
</gene>
<evidence type="ECO:0000313" key="2">
    <source>
        <dbReference type="Proteomes" id="UP001167796"/>
    </source>
</evidence>
<comment type="caution">
    <text evidence="1">The sequence shown here is derived from an EMBL/GenBank/DDBJ whole genome shotgun (WGS) entry which is preliminary data.</text>
</comment>
<evidence type="ECO:0000313" key="1">
    <source>
        <dbReference type="EMBL" id="MDO7849381.1"/>
    </source>
</evidence>
<organism evidence="1 2">
    <name type="scientific">Hymenobacter mellowenesis</name>
    <dbReference type="NCBI Taxonomy" id="3063995"/>
    <lineage>
        <taxon>Bacteria</taxon>
        <taxon>Pseudomonadati</taxon>
        <taxon>Bacteroidota</taxon>
        <taxon>Cytophagia</taxon>
        <taxon>Cytophagales</taxon>
        <taxon>Hymenobacteraceae</taxon>
        <taxon>Hymenobacter</taxon>
    </lineage>
</organism>
<keyword evidence="2" id="KW-1185">Reference proteome</keyword>
<name>A0ABT9AK11_9BACT</name>
<proteinExistence type="predicted"/>